<feature type="transmembrane region" description="Helical" evidence="1">
    <location>
        <begin position="98"/>
        <end position="118"/>
    </location>
</feature>
<feature type="transmembrane region" description="Helical" evidence="1">
    <location>
        <begin position="170"/>
        <end position="189"/>
    </location>
</feature>
<keyword evidence="1" id="KW-0812">Transmembrane</keyword>
<name>A0A6A7A309_9PLEO</name>
<proteinExistence type="predicted"/>
<sequence>MSSSARDKEEKSLNDLGELDEFDKIGHPSQDDLLSIARGLSLADATNDSAKTFVKFMASLSGFISAVQYALATQPRTWSALLTGTLGSTPLQQRKGNLGHCVVLMFMMSFIPRVAAQGAAADPSMDWRQRAMEALTDAVASCAFLVPPFIILSVCVLLTSWCLHTQSEGALAGLMLLMIPIYRSIGVNLKEGASINESMRTAVGVGYMLFMFGYCRQIIIRNEKDKGTTFISVLLGLLIGISLLAVTFIRDFVKDTMELAPACIVPLALPLGFTLRDLYLHVTKADKESDRAHEEENLRRFLVKHLETQRREESHYFSLEGLRRRTGLFNRSGYDLDAEEYSLDGYGDGDAPQATIPPPSVPASGNWFTRLFSKPKVS</sequence>
<protein>
    <submittedName>
        <fullName evidence="2">Uncharacterized protein</fullName>
    </submittedName>
</protein>
<organism evidence="2 3">
    <name type="scientific">Ophiobolus disseminans</name>
    <dbReference type="NCBI Taxonomy" id="1469910"/>
    <lineage>
        <taxon>Eukaryota</taxon>
        <taxon>Fungi</taxon>
        <taxon>Dikarya</taxon>
        <taxon>Ascomycota</taxon>
        <taxon>Pezizomycotina</taxon>
        <taxon>Dothideomycetes</taxon>
        <taxon>Pleosporomycetidae</taxon>
        <taxon>Pleosporales</taxon>
        <taxon>Pleosporineae</taxon>
        <taxon>Phaeosphaeriaceae</taxon>
        <taxon>Ophiobolus</taxon>
    </lineage>
</organism>
<keyword evidence="1" id="KW-0472">Membrane</keyword>
<reference evidence="2" key="1">
    <citation type="journal article" date="2020" name="Stud. Mycol.">
        <title>101 Dothideomycetes genomes: a test case for predicting lifestyles and emergence of pathogens.</title>
        <authorList>
            <person name="Haridas S."/>
            <person name="Albert R."/>
            <person name="Binder M."/>
            <person name="Bloem J."/>
            <person name="Labutti K."/>
            <person name="Salamov A."/>
            <person name="Andreopoulos B."/>
            <person name="Baker S."/>
            <person name="Barry K."/>
            <person name="Bills G."/>
            <person name="Bluhm B."/>
            <person name="Cannon C."/>
            <person name="Castanera R."/>
            <person name="Culley D."/>
            <person name="Daum C."/>
            <person name="Ezra D."/>
            <person name="Gonzalez J."/>
            <person name="Henrissat B."/>
            <person name="Kuo A."/>
            <person name="Liang C."/>
            <person name="Lipzen A."/>
            <person name="Lutzoni F."/>
            <person name="Magnuson J."/>
            <person name="Mondo S."/>
            <person name="Nolan M."/>
            <person name="Ohm R."/>
            <person name="Pangilinan J."/>
            <person name="Park H.-J."/>
            <person name="Ramirez L."/>
            <person name="Alfaro M."/>
            <person name="Sun H."/>
            <person name="Tritt A."/>
            <person name="Yoshinaga Y."/>
            <person name="Zwiers L.-H."/>
            <person name="Turgeon B."/>
            <person name="Goodwin S."/>
            <person name="Spatafora J."/>
            <person name="Crous P."/>
            <person name="Grigoriev I."/>
        </authorList>
    </citation>
    <scope>NUCLEOTIDE SEQUENCE</scope>
    <source>
        <strain evidence="2">CBS 113818</strain>
    </source>
</reference>
<feature type="transmembrane region" description="Helical" evidence="1">
    <location>
        <begin position="201"/>
        <end position="219"/>
    </location>
</feature>
<dbReference type="Proteomes" id="UP000799424">
    <property type="component" value="Unassembled WGS sequence"/>
</dbReference>
<keyword evidence="3" id="KW-1185">Reference proteome</keyword>
<dbReference type="EMBL" id="MU006225">
    <property type="protein sequence ID" value="KAF2827097.1"/>
    <property type="molecule type" value="Genomic_DNA"/>
</dbReference>
<accession>A0A6A7A309</accession>
<feature type="transmembrane region" description="Helical" evidence="1">
    <location>
        <begin position="138"/>
        <end position="163"/>
    </location>
</feature>
<evidence type="ECO:0000256" key="1">
    <source>
        <dbReference type="SAM" id="Phobius"/>
    </source>
</evidence>
<feature type="transmembrane region" description="Helical" evidence="1">
    <location>
        <begin position="231"/>
        <end position="253"/>
    </location>
</feature>
<gene>
    <name evidence="2" type="ORF">CC86DRAFT_382128</name>
</gene>
<dbReference type="OrthoDB" id="10573006at2759"/>
<evidence type="ECO:0000313" key="2">
    <source>
        <dbReference type="EMBL" id="KAF2827097.1"/>
    </source>
</evidence>
<evidence type="ECO:0000313" key="3">
    <source>
        <dbReference type="Proteomes" id="UP000799424"/>
    </source>
</evidence>
<dbReference type="AlphaFoldDB" id="A0A6A7A309"/>
<keyword evidence="1" id="KW-1133">Transmembrane helix</keyword>